<sequence>MKLLDSDDDEDAEKATNSLEINKNYAERYENWRRLEELQKIKDKYGDNLDDTSSSDDEPEWSAADEMQFLKTLSALKDNNSAIYDGASSFWQDNGDEAGHSEKPKKKDRKAKPMYLKDYERKLILEKGGQIDESGDEDDHKDPNYFEQQEQIRKELRRVVESNEGEGDSDESDELLVPKMKTKEEKVY</sequence>
<gene>
    <name evidence="2" type="ORF">TELCIR_11909</name>
</gene>
<feature type="compositionally biased region" description="Acidic residues" evidence="1">
    <location>
        <begin position="48"/>
        <end position="60"/>
    </location>
</feature>
<dbReference type="PANTHER" id="PTHR14490:SF5">
    <property type="entry name" value="PROTEIN KRI1 HOMOLOG"/>
    <property type="match status" value="1"/>
</dbReference>
<evidence type="ECO:0008006" key="4">
    <source>
        <dbReference type="Google" id="ProtNLM"/>
    </source>
</evidence>
<dbReference type="GO" id="GO:0030686">
    <property type="term" value="C:90S preribosome"/>
    <property type="evidence" value="ECO:0007669"/>
    <property type="project" value="TreeGrafter"/>
</dbReference>
<feature type="compositionally biased region" description="Acidic residues" evidence="1">
    <location>
        <begin position="163"/>
        <end position="174"/>
    </location>
</feature>
<proteinExistence type="predicted"/>
<name>A0A2G9U7Y2_TELCI</name>
<evidence type="ECO:0000313" key="2">
    <source>
        <dbReference type="EMBL" id="PIO66379.1"/>
    </source>
</evidence>
<feature type="compositionally biased region" description="Basic and acidic residues" evidence="1">
    <location>
        <begin position="138"/>
        <end position="161"/>
    </location>
</feature>
<evidence type="ECO:0000313" key="3">
    <source>
        <dbReference type="Proteomes" id="UP000230423"/>
    </source>
</evidence>
<dbReference type="EMBL" id="KZ348302">
    <property type="protein sequence ID" value="PIO66379.1"/>
    <property type="molecule type" value="Genomic_DNA"/>
</dbReference>
<feature type="region of interest" description="Disordered" evidence="1">
    <location>
        <begin position="126"/>
        <end position="188"/>
    </location>
</feature>
<protein>
    <recommendedName>
        <fullName evidence="4">KRI1-like family protein</fullName>
    </recommendedName>
</protein>
<keyword evidence="3" id="KW-1185">Reference proteome</keyword>
<reference evidence="2 3" key="1">
    <citation type="submission" date="2015-09" db="EMBL/GenBank/DDBJ databases">
        <title>Draft genome of the parasitic nematode Teladorsagia circumcincta isolate WARC Sus (inbred).</title>
        <authorList>
            <person name="Mitreva M."/>
        </authorList>
    </citation>
    <scope>NUCLEOTIDE SEQUENCE [LARGE SCALE GENOMIC DNA]</scope>
    <source>
        <strain evidence="2 3">S</strain>
    </source>
</reference>
<dbReference type="GO" id="GO:0000447">
    <property type="term" value="P:endonucleolytic cleavage in ITS1 to separate SSU-rRNA from 5.8S rRNA and LSU-rRNA from tricistronic rRNA transcript (SSU-rRNA, 5.8S rRNA, LSU-rRNA)"/>
    <property type="evidence" value="ECO:0007669"/>
    <property type="project" value="TreeGrafter"/>
</dbReference>
<feature type="compositionally biased region" description="Acidic residues" evidence="1">
    <location>
        <begin position="1"/>
        <end position="12"/>
    </location>
</feature>
<dbReference type="GO" id="GO:0005730">
    <property type="term" value="C:nucleolus"/>
    <property type="evidence" value="ECO:0007669"/>
    <property type="project" value="TreeGrafter"/>
</dbReference>
<feature type="compositionally biased region" description="Basic residues" evidence="1">
    <location>
        <begin position="103"/>
        <end position="112"/>
    </location>
</feature>
<feature type="region of interest" description="Disordered" evidence="1">
    <location>
        <begin position="43"/>
        <end position="63"/>
    </location>
</feature>
<feature type="region of interest" description="Disordered" evidence="1">
    <location>
        <begin position="1"/>
        <end position="20"/>
    </location>
</feature>
<accession>A0A2G9U7Y2</accession>
<dbReference type="PANTHER" id="PTHR14490">
    <property type="entry name" value="ZINC FINGER, ZZ TYPE"/>
    <property type="match status" value="1"/>
</dbReference>
<dbReference type="InterPro" id="IPR018034">
    <property type="entry name" value="Kri1"/>
</dbReference>
<evidence type="ECO:0000256" key="1">
    <source>
        <dbReference type="SAM" id="MobiDB-lite"/>
    </source>
</evidence>
<dbReference type="AlphaFoldDB" id="A0A2G9U7Y2"/>
<organism evidence="2 3">
    <name type="scientific">Teladorsagia circumcincta</name>
    <name type="common">Brown stomach worm</name>
    <name type="synonym">Ostertagia circumcincta</name>
    <dbReference type="NCBI Taxonomy" id="45464"/>
    <lineage>
        <taxon>Eukaryota</taxon>
        <taxon>Metazoa</taxon>
        <taxon>Ecdysozoa</taxon>
        <taxon>Nematoda</taxon>
        <taxon>Chromadorea</taxon>
        <taxon>Rhabditida</taxon>
        <taxon>Rhabditina</taxon>
        <taxon>Rhabditomorpha</taxon>
        <taxon>Strongyloidea</taxon>
        <taxon>Trichostrongylidae</taxon>
        <taxon>Teladorsagia</taxon>
    </lineage>
</organism>
<feature type="region of interest" description="Disordered" evidence="1">
    <location>
        <begin position="85"/>
        <end position="114"/>
    </location>
</feature>
<dbReference type="Proteomes" id="UP000230423">
    <property type="component" value="Unassembled WGS sequence"/>
</dbReference>
<dbReference type="OrthoDB" id="10252032at2759"/>